<dbReference type="SUPFAM" id="SSF47473">
    <property type="entry name" value="EF-hand"/>
    <property type="match status" value="1"/>
</dbReference>
<accession>A0AAW1PW36</accession>
<dbReference type="PANTHER" id="PTHR20875:SF0">
    <property type="entry name" value="GH12158P"/>
    <property type="match status" value="1"/>
</dbReference>
<dbReference type="AlphaFoldDB" id="A0AAW1PW36"/>
<dbReference type="InterPro" id="IPR052603">
    <property type="entry name" value="EFCB6"/>
</dbReference>
<comment type="caution">
    <text evidence="1">The sequence shown here is derived from an EMBL/GenBank/DDBJ whole genome shotgun (WGS) entry which is preliminary data.</text>
</comment>
<gene>
    <name evidence="1" type="ORF">WJX73_003195</name>
</gene>
<name>A0AAW1PW36_9CHLO</name>
<evidence type="ECO:0008006" key="3">
    <source>
        <dbReference type="Google" id="ProtNLM"/>
    </source>
</evidence>
<reference evidence="1 2" key="1">
    <citation type="journal article" date="2024" name="Nat. Commun.">
        <title>Phylogenomics reveals the evolutionary origins of lichenization in chlorophyte algae.</title>
        <authorList>
            <person name="Puginier C."/>
            <person name="Libourel C."/>
            <person name="Otte J."/>
            <person name="Skaloud P."/>
            <person name="Haon M."/>
            <person name="Grisel S."/>
            <person name="Petersen M."/>
            <person name="Berrin J.G."/>
            <person name="Delaux P.M."/>
            <person name="Dal Grande F."/>
            <person name="Keller J."/>
        </authorList>
    </citation>
    <scope>NUCLEOTIDE SEQUENCE [LARGE SCALE GENOMIC DNA]</scope>
    <source>
        <strain evidence="1 2">SAG 2036</strain>
    </source>
</reference>
<dbReference type="EMBL" id="JALJOQ010000003">
    <property type="protein sequence ID" value="KAK9813681.1"/>
    <property type="molecule type" value="Genomic_DNA"/>
</dbReference>
<protein>
    <recommendedName>
        <fullName evidence="3">EF-hand domain-containing protein</fullName>
    </recommendedName>
</protein>
<evidence type="ECO:0000313" key="1">
    <source>
        <dbReference type="EMBL" id="KAK9813681.1"/>
    </source>
</evidence>
<keyword evidence="2" id="KW-1185">Reference proteome</keyword>
<dbReference type="Gene3D" id="1.10.238.10">
    <property type="entry name" value="EF-hand"/>
    <property type="match status" value="1"/>
</dbReference>
<sequence length="245" mass="27968">MGAEAFDFTATETSSTDSQALKKVKTLVYKQRINLKDFFTDYDKLRTGLVHENQFLMALNAAGINKHISPALLQQLAEEYRAWDTEVKHKPDVPSTYKCNYRQFCEDVDKVFTRKNLEKDPGAYVPEEPTELLDRHRYQRCAKTLDEAKEARLAELLARMSRQCRVEGIQVKPFFDDASNDKNSSHLVNHVTINQFKQGLSVNLGFNVSSKDTDLLVEKFGNEDYPDMVNYAVFTNIVQGQQAAA</sequence>
<evidence type="ECO:0000313" key="2">
    <source>
        <dbReference type="Proteomes" id="UP001465755"/>
    </source>
</evidence>
<dbReference type="Proteomes" id="UP001465755">
    <property type="component" value="Unassembled WGS sequence"/>
</dbReference>
<organism evidence="1 2">
    <name type="scientific">Symbiochloris irregularis</name>
    <dbReference type="NCBI Taxonomy" id="706552"/>
    <lineage>
        <taxon>Eukaryota</taxon>
        <taxon>Viridiplantae</taxon>
        <taxon>Chlorophyta</taxon>
        <taxon>core chlorophytes</taxon>
        <taxon>Trebouxiophyceae</taxon>
        <taxon>Trebouxiales</taxon>
        <taxon>Trebouxiaceae</taxon>
        <taxon>Symbiochloris</taxon>
    </lineage>
</organism>
<dbReference type="PANTHER" id="PTHR20875">
    <property type="entry name" value="EF-HAND CALCIUM-BINDING DOMAIN-CONTAINING PROTEIN 6-RELATED"/>
    <property type="match status" value="1"/>
</dbReference>
<dbReference type="InterPro" id="IPR011992">
    <property type="entry name" value="EF-hand-dom_pair"/>
</dbReference>
<proteinExistence type="predicted"/>